<dbReference type="Proteomes" id="UP000319627">
    <property type="component" value="Unassembled WGS sequence"/>
</dbReference>
<comment type="caution">
    <text evidence="1">The sequence shown here is derived from an EMBL/GenBank/DDBJ whole genome shotgun (WGS) entry which is preliminary data.</text>
</comment>
<name>A0A562I106_9GAMM</name>
<gene>
    <name evidence="1" type="ORF">LX59_02548</name>
</gene>
<dbReference type="EMBL" id="VLKG01000010">
    <property type="protein sequence ID" value="TWH64345.1"/>
    <property type="molecule type" value="Genomic_DNA"/>
</dbReference>
<evidence type="ECO:0000313" key="2">
    <source>
        <dbReference type="Proteomes" id="UP000319627"/>
    </source>
</evidence>
<accession>A0A562I106</accession>
<keyword evidence="2" id="KW-1185">Reference proteome</keyword>
<protein>
    <submittedName>
        <fullName evidence="1">Toxin CptA</fullName>
    </submittedName>
</protein>
<reference evidence="1 2" key="1">
    <citation type="submission" date="2019-07" db="EMBL/GenBank/DDBJ databases">
        <title>Genomic Encyclopedia of Type Strains, Phase I: the one thousand microbial genomes (KMG-I) project.</title>
        <authorList>
            <person name="Kyrpides N."/>
        </authorList>
    </citation>
    <scope>NUCLEOTIDE SEQUENCE [LARGE SCALE GENOMIC DNA]</scope>
    <source>
        <strain evidence="1 2">DSM 375</strain>
    </source>
</reference>
<organism evidence="1 2">
    <name type="scientific">Azomonas agilis</name>
    <dbReference type="NCBI Taxonomy" id="116849"/>
    <lineage>
        <taxon>Bacteria</taxon>
        <taxon>Pseudomonadati</taxon>
        <taxon>Pseudomonadota</taxon>
        <taxon>Gammaproteobacteria</taxon>
        <taxon>Pseudomonadales</taxon>
        <taxon>Pseudomonadaceae</taxon>
        <taxon>Azomonas</taxon>
    </lineage>
</organism>
<evidence type="ECO:0000313" key="1">
    <source>
        <dbReference type="EMBL" id="TWH64345.1"/>
    </source>
</evidence>
<dbReference type="AlphaFoldDB" id="A0A562I106"/>
<proteinExistence type="predicted"/>
<sequence>MQLQPDTMALPGVIIFRYRRLGQYGTRSVCIPHDALPESVHRRLRVYLRFSRYRWVVPE</sequence>